<dbReference type="InterPro" id="IPR023753">
    <property type="entry name" value="FAD/NAD-binding_dom"/>
</dbReference>
<dbReference type="OrthoDB" id="9781621at2"/>
<dbReference type="Pfam" id="PF07992">
    <property type="entry name" value="Pyr_redox_2"/>
    <property type="match status" value="1"/>
</dbReference>
<dbReference type="InterPro" id="IPR052541">
    <property type="entry name" value="SQRD"/>
</dbReference>
<evidence type="ECO:0000259" key="1">
    <source>
        <dbReference type="Pfam" id="PF07992"/>
    </source>
</evidence>
<feature type="domain" description="FAD/NAD(P)-binding" evidence="1">
    <location>
        <begin position="4"/>
        <end position="142"/>
    </location>
</feature>
<dbReference type="PANTHER" id="PTHR43755:SF1">
    <property type="entry name" value="FAD-DEPENDENT PYRIDINE NUCLEOTIDE-DISULPHIDE OXIDOREDUCTASE"/>
    <property type="match status" value="1"/>
</dbReference>
<dbReference type="PANTHER" id="PTHR43755">
    <property type="match status" value="1"/>
</dbReference>
<dbReference type="SUPFAM" id="SSF51905">
    <property type="entry name" value="FAD/NAD(P)-binding domain"/>
    <property type="match status" value="2"/>
</dbReference>
<dbReference type="GO" id="GO:0016491">
    <property type="term" value="F:oxidoreductase activity"/>
    <property type="evidence" value="ECO:0007669"/>
    <property type="project" value="InterPro"/>
</dbReference>
<proteinExistence type="predicted"/>
<dbReference type="Proteomes" id="UP000064715">
    <property type="component" value="Unassembled WGS sequence"/>
</dbReference>
<dbReference type="AlphaFoldDB" id="A0A0X4EIP9"/>
<dbReference type="RefSeq" id="WP_059312103.1">
    <property type="nucleotide sequence ID" value="NZ_LRCR01000033.1"/>
</dbReference>
<reference evidence="3" key="1">
    <citation type="submission" date="2016-01" db="EMBL/GenBank/DDBJ databases">
        <title>WGS of SAMN04407783.</title>
        <authorList>
            <person name="Adams M."/>
            <person name="Sutton G."/>
            <person name="Nelson K."/>
            <person name="Thaden J."/>
            <person name="Fowler V."/>
            <person name="Mccorrison J."/>
            <person name="Sanka R."/>
            <person name="Brinkac L."/>
            <person name="Nierman W."/>
        </authorList>
    </citation>
    <scope>NUCLEOTIDE SEQUENCE [LARGE SCALE GENOMIC DNA]</scope>
    <source>
        <strain evidence="3">GN04363</strain>
    </source>
</reference>
<keyword evidence="3" id="KW-1185">Reference proteome</keyword>
<dbReference type="Gene3D" id="3.50.50.60">
    <property type="entry name" value="FAD/NAD(P)-binding domain"/>
    <property type="match status" value="2"/>
</dbReference>
<sequence length="398" mass="44146">MKNRIIIVGGGTGGTIVANLLARKLRREIAAGQVELMLISESPVHYYKPAFMYVAFNLFHHHELARPERQLLSPEIRFITDKIESFDFKQRRLHGASKQYYDWDLLVIATGCTPFPQKIPGLAEAGDHFYQYAAARQLAHKLATIKKGRIFITVSFPETPNVPHQCGIAPIETTLMVDDYLRQRGVRNQVEIVYTYPTVAQLLRNCLFLQRPVGEALGDIFAAKGIQHQRGFTLSHVDPDSKIAYSAEGDSQNFDILMATPPIRAVEAVRNTGLSEVHNGEGWLPTDHQTLGVYGLEGVYVIGDTVDLPISKAGGSCHNQAPIVADNIVAELYGRPPGSGNHYDGRVQAVAQMGLWAGMPLVYDYRNDVTPMPATKLGGMLRNGFNRGLYWGVVRGMF</sequence>
<protein>
    <submittedName>
        <fullName evidence="2">Pyridine nucleotide-disulfide oxidoreductase</fullName>
    </submittedName>
</protein>
<comment type="caution">
    <text evidence="2">The sequence shown here is derived from an EMBL/GenBank/DDBJ whole genome shotgun (WGS) entry which is preliminary data.</text>
</comment>
<dbReference type="EMBL" id="LRCR01000033">
    <property type="protein sequence ID" value="KUQ81619.1"/>
    <property type="molecule type" value="Genomic_DNA"/>
</dbReference>
<organism evidence="2 3">
    <name type="scientific">Enterobacter genomosp. O</name>
    <dbReference type="NCBI Taxonomy" id="2364150"/>
    <lineage>
        <taxon>Bacteria</taxon>
        <taxon>Pseudomonadati</taxon>
        <taxon>Pseudomonadota</taxon>
        <taxon>Gammaproteobacteria</taxon>
        <taxon>Enterobacterales</taxon>
        <taxon>Enterobacteriaceae</taxon>
        <taxon>Enterobacter</taxon>
        <taxon>Enterobacter cloacae complex</taxon>
        <taxon>Enterobacter cloacae complex clade O</taxon>
    </lineage>
</organism>
<name>A0A0X4EIP9_9ENTR</name>
<dbReference type="InterPro" id="IPR036188">
    <property type="entry name" value="FAD/NAD-bd_sf"/>
</dbReference>
<accession>A0A0X4EIP9</accession>
<gene>
    <name evidence="2" type="ORF">AWI28_21245</name>
</gene>
<evidence type="ECO:0000313" key="3">
    <source>
        <dbReference type="Proteomes" id="UP000064715"/>
    </source>
</evidence>
<evidence type="ECO:0000313" key="2">
    <source>
        <dbReference type="EMBL" id="KUQ81619.1"/>
    </source>
</evidence>